<name>A0A164J9Y0_9CRUS</name>
<accession>A0A164J9Y0</accession>
<dbReference type="Proteomes" id="UP000076858">
    <property type="component" value="Unassembled WGS sequence"/>
</dbReference>
<keyword evidence="2" id="KW-1185">Reference proteome</keyword>
<evidence type="ECO:0000313" key="1">
    <source>
        <dbReference type="EMBL" id="KZS02133.1"/>
    </source>
</evidence>
<reference evidence="1 2" key="1">
    <citation type="submission" date="2016-03" db="EMBL/GenBank/DDBJ databases">
        <title>EvidentialGene: Evidence-directed Construction of Genes on Genomes.</title>
        <authorList>
            <person name="Gilbert D.G."/>
            <person name="Choi J.-H."/>
            <person name="Mockaitis K."/>
            <person name="Colbourne J."/>
            <person name="Pfrender M."/>
        </authorList>
    </citation>
    <scope>NUCLEOTIDE SEQUENCE [LARGE SCALE GENOMIC DNA]</scope>
    <source>
        <strain evidence="1 2">Xinb3</strain>
        <tissue evidence="1">Complete organism</tissue>
    </source>
</reference>
<organism evidence="1 2">
    <name type="scientific">Daphnia magna</name>
    <dbReference type="NCBI Taxonomy" id="35525"/>
    <lineage>
        <taxon>Eukaryota</taxon>
        <taxon>Metazoa</taxon>
        <taxon>Ecdysozoa</taxon>
        <taxon>Arthropoda</taxon>
        <taxon>Crustacea</taxon>
        <taxon>Branchiopoda</taxon>
        <taxon>Diplostraca</taxon>
        <taxon>Cladocera</taxon>
        <taxon>Anomopoda</taxon>
        <taxon>Daphniidae</taxon>
        <taxon>Daphnia</taxon>
    </lineage>
</organism>
<dbReference type="EMBL" id="LRGB01005232">
    <property type="protein sequence ID" value="KZS02133.1"/>
    <property type="molecule type" value="Genomic_DNA"/>
</dbReference>
<dbReference type="AlphaFoldDB" id="A0A164J9Y0"/>
<protein>
    <submittedName>
        <fullName evidence="1">Uncharacterized protein</fullName>
    </submittedName>
</protein>
<sequence length="37" mass="4347">MRKARSSIIRNPKLVLCYSNQLHLELINSTSQFFLQP</sequence>
<evidence type="ECO:0000313" key="2">
    <source>
        <dbReference type="Proteomes" id="UP000076858"/>
    </source>
</evidence>
<gene>
    <name evidence="1" type="ORF">APZ42_000949</name>
</gene>
<comment type="caution">
    <text evidence="1">The sequence shown here is derived from an EMBL/GenBank/DDBJ whole genome shotgun (WGS) entry which is preliminary data.</text>
</comment>
<proteinExistence type="predicted"/>